<keyword evidence="3 5" id="KW-1133">Transmembrane helix</keyword>
<dbReference type="GO" id="GO:0016020">
    <property type="term" value="C:membrane"/>
    <property type="evidence" value="ECO:0007669"/>
    <property type="project" value="UniProtKB-SubCell"/>
</dbReference>
<reference evidence="7" key="1">
    <citation type="journal article" date="2020" name="mSystems">
        <title>Genome- and Community-Level Interaction Insights into Carbon Utilization and Element Cycling Functions of Hydrothermarchaeota in Hydrothermal Sediment.</title>
        <authorList>
            <person name="Zhou Z."/>
            <person name="Liu Y."/>
            <person name="Xu W."/>
            <person name="Pan J."/>
            <person name="Luo Z.H."/>
            <person name="Li M."/>
        </authorList>
    </citation>
    <scope>NUCLEOTIDE SEQUENCE [LARGE SCALE GENOMIC DNA]</scope>
    <source>
        <strain evidence="7">HyVt-102</strain>
    </source>
</reference>
<evidence type="ECO:0000256" key="2">
    <source>
        <dbReference type="ARBA" id="ARBA00022692"/>
    </source>
</evidence>
<comment type="subcellular location">
    <subcellularLocation>
        <location evidence="1">Membrane</location>
        <topology evidence="1">Multi-pass membrane protein</topology>
    </subcellularLocation>
</comment>
<dbReference type="InterPro" id="IPR006977">
    <property type="entry name" value="Yip1_dom"/>
</dbReference>
<proteinExistence type="predicted"/>
<organism evidence="7">
    <name type="scientific">candidate division WOR-3 bacterium</name>
    <dbReference type="NCBI Taxonomy" id="2052148"/>
    <lineage>
        <taxon>Bacteria</taxon>
        <taxon>Bacteria division WOR-3</taxon>
    </lineage>
</organism>
<feature type="transmembrane region" description="Helical" evidence="5">
    <location>
        <begin position="23"/>
        <end position="49"/>
    </location>
</feature>
<evidence type="ECO:0000256" key="3">
    <source>
        <dbReference type="ARBA" id="ARBA00022989"/>
    </source>
</evidence>
<feature type="domain" description="Yip1" evidence="6">
    <location>
        <begin position="5"/>
        <end position="206"/>
    </location>
</feature>
<gene>
    <name evidence="7" type="ORF">ENF18_01430</name>
</gene>
<feature type="transmembrane region" description="Helical" evidence="5">
    <location>
        <begin position="110"/>
        <end position="131"/>
    </location>
</feature>
<name>A0A7C0V9P8_UNCW3</name>
<evidence type="ECO:0000256" key="4">
    <source>
        <dbReference type="ARBA" id="ARBA00023136"/>
    </source>
</evidence>
<feature type="transmembrane region" description="Helical" evidence="5">
    <location>
        <begin position="194"/>
        <end position="211"/>
    </location>
</feature>
<keyword evidence="2 5" id="KW-0812">Transmembrane</keyword>
<protein>
    <submittedName>
        <fullName evidence="7">YIP1 family protein</fullName>
    </submittedName>
</protein>
<sequence length="220" mass="25297">MPLIDAIVNPGRLFKHIKEKDDWWIPFLVVVVIAIIASLVNFPIFARFMSERMQEFGKTVDRELISRLRWINLISIFIASFFFLMLTSFVFWAISLGFKARWSFMKSLDLVAYASLVQSIQAILNIIWIYIRGPSNIMSFRDMSLKTGLDLFFNPTNRRLLSIVSHVNVFTIWFYTLLAFGVAEIAGLDRKKSAIVSVITFIVMLGIRYLLAARGGGRWG</sequence>
<feature type="transmembrane region" description="Helical" evidence="5">
    <location>
        <begin position="167"/>
        <end position="188"/>
    </location>
</feature>
<dbReference type="Proteomes" id="UP000885847">
    <property type="component" value="Unassembled WGS sequence"/>
</dbReference>
<dbReference type="AlphaFoldDB" id="A0A7C0V9P8"/>
<keyword evidence="4 5" id="KW-0472">Membrane</keyword>
<dbReference type="Pfam" id="PF04893">
    <property type="entry name" value="Yip1"/>
    <property type="match status" value="1"/>
</dbReference>
<evidence type="ECO:0000259" key="6">
    <source>
        <dbReference type="Pfam" id="PF04893"/>
    </source>
</evidence>
<evidence type="ECO:0000256" key="1">
    <source>
        <dbReference type="ARBA" id="ARBA00004141"/>
    </source>
</evidence>
<accession>A0A7C0V9P8</accession>
<feature type="transmembrane region" description="Helical" evidence="5">
    <location>
        <begin position="70"/>
        <end position="98"/>
    </location>
</feature>
<evidence type="ECO:0000313" key="7">
    <source>
        <dbReference type="EMBL" id="HDI82436.1"/>
    </source>
</evidence>
<comment type="caution">
    <text evidence="7">The sequence shown here is derived from an EMBL/GenBank/DDBJ whole genome shotgun (WGS) entry which is preliminary data.</text>
</comment>
<evidence type="ECO:0000256" key="5">
    <source>
        <dbReference type="SAM" id="Phobius"/>
    </source>
</evidence>
<dbReference type="EMBL" id="DQWE01000062">
    <property type="protein sequence ID" value="HDI82436.1"/>
    <property type="molecule type" value="Genomic_DNA"/>
</dbReference>